<dbReference type="EMBL" id="JACHJK010000003">
    <property type="protein sequence ID" value="MBB5926371.1"/>
    <property type="molecule type" value="Genomic_DNA"/>
</dbReference>
<dbReference type="RefSeq" id="WP_184964354.1">
    <property type="nucleotide sequence ID" value="NZ_BAAAWF010000018.1"/>
</dbReference>
<sequence>MASDGAYEPHEEAGYDLFTELGDEPLSGAVRSFVDLAVDTARAKLPAGEHRYVDNATTLVADLTSRHAYHALPALVVGSGSPSGVDQAARAMEDSWCRSSRASRSSRSEVVNLHWNGCAAVL</sequence>
<dbReference type="AlphaFoldDB" id="A0A7W9UPY9"/>
<reference evidence="1 2" key="1">
    <citation type="submission" date="2020-08" db="EMBL/GenBank/DDBJ databases">
        <title>Genomic Encyclopedia of Type Strains, Phase III (KMG-III): the genomes of soil and plant-associated and newly described type strains.</title>
        <authorList>
            <person name="Whitman W."/>
        </authorList>
    </citation>
    <scope>NUCLEOTIDE SEQUENCE [LARGE SCALE GENOMIC DNA]</scope>
    <source>
        <strain evidence="1 2">CECT 3313</strain>
    </source>
</reference>
<evidence type="ECO:0000313" key="2">
    <source>
        <dbReference type="Proteomes" id="UP000585836"/>
    </source>
</evidence>
<protein>
    <submittedName>
        <fullName evidence="1">Uncharacterized protein</fullName>
    </submittedName>
</protein>
<organism evidence="1 2">
    <name type="scientific">Streptomyces echinatus</name>
    <dbReference type="NCBI Taxonomy" id="67293"/>
    <lineage>
        <taxon>Bacteria</taxon>
        <taxon>Bacillati</taxon>
        <taxon>Actinomycetota</taxon>
        <taxon>Actinomycetes</taxon>
        <taxon>Kitasatosporales</taxon>
        <taxon>Streptomycetaceae</taxon>
        <taxon>Streptomyces</taxon>
    </lineage>
</organism>
<keyword evidence="2" id="KW-1185">Reference proteome</keyword>
<name>A0A7W9UPY9_9ACTN</name>
<gene>
    <name evidence="1" type="ORF">FHS34_001827</name>
</gene>
<evidence type="ECO:0000313" key="1">
    <source>
        <dbReference type="EMBL" id="MBB5926371.1"/>
    </source>
</evidence>
<dbReference type="Proteomes" id="UP000585836">
    <property type="component" value="Unassembled WGS sequence"/>
</dbReference>
<accession>A0A7W9UPY9</accession>
<proteinExistence type="predicted"/>
<comment type="caution">
    <text evidence="1">The sequence shown here is derived from an EMBL/GenBank/DDBJ whole genome shotgun (WGS) entry which is preliminary data.</text>
</comment>